<reference evidence="1" key="1">
    <citation type="submission" date="2014-11" db="EMBL/GenBank/DDBJ databases">
        <authorList>
            <person name="Amaro Gonzalez C."/>
        </authorList>
    </citation>
    <scope>NUCLEOTIDE SEQUENCE</scope>
</reference>
<dbReference type="EMBL" id="GBXM01015903">
    <property type="protein sequence ID" value="JAH92674.1"/>
    <property type="molecule type" value="Transcribed_RNA"/>
</dbReference>
<protein>
    <submittedName>
        <fullName evidence="1">Uncharacterized protein</fullName>
    </submittedName>
</protein>
<accession>A0A0E9WQH0</accession>
<dbReference type="AlphaFoldDB" id="A0A0E9WQH0"/>
<evidence type="ECO:0000313" key="1">
    <source>
        <dbReference type="EMBL" id="JAH92674.1"/>
    </source>
</evidence>
<organism evidence="1">
    <name type="scientific">Anguilla anguilla</name>
    <name type="common">European freshwater eel</name>
    <name type="synonym">Muraena anguilla</name>
    <dbReference type="NCBI Taxonomy" id="7936"/>
    <lineage>
        <taxon>Eukaryota</taxon>
        <taxon>Metazoa</taxon>
        <taxon>Chordata</taxon>
        <taxon>Craniata</taxon>
        <taxon>Vertebrata</taxon>
        <taxon>Euteleostomi</taxon>
        <taxon>Actinopterygii</taxon>
        <taxon>Neopterygii</taxon>
        <taxon>Teleostei</taxon>
        <taxon>Anguilliformes</taxon>
        <taxon>Anguillidae</taxon>
        <taxon>Anguilla</taxon>
    </lineage>
</organism>
<sequence>MYKFSHYRGNAYKQVPAYCSKQITEMWQMPTSNIMTIIHHSESFQT</sequence>
<reference evidence="1" key="2">
    <citation type="journal article" date="2015" name="Fish Shellfish Immunol.">
        <title>Early steps in the European eel (Anguilla anguilla)-Vibrio vulnificus interaction in the gills: Role of the RtxA13 toxin.</title>
        <authorList>
            <person name="Callol A."/>
            <person name="Pajuelo D."/>
            <person name="Ebbesson L."/>
            <person name="Teles M."/>
            <person name="MacKenzie S."/>
            <person name="Amaro C."/>
        </authorList>
    </citation>
    <scope>NUCLEOTIDE SEQUENCE</scope>
</reference>
<name>A0A0E9WQH0_ANGAN</name>
<proteinExistence type="predicted"/>